<keyword evidence="4" id="KW-0560">Oxidoreductase</keyword>
<feature type="domain" description="FAD/NAD(P)-binding" evidence="5">
    <location>
        <begin position="5"/>
        <end position="302"/>
    </location>
</feature>
<dbReference type="InterPro" id="IPR050446">
    <property type="entry name" value="FAD-oxidoreductase/Apoptosis"/>
</dbReference>
<dbReference type="InterPro" id="IPR036188">
    <property type="entry name" value="FAD/NAD-bd_sf"/>
</dbReference>
<dbReference type="PRINTS" id="PR00411">
    <property type="entry name" value="PNDRDTASEI"/>
</dbReference>
<evidence type="ECO:0000259" key="6">
    <source>
        <dbReference type="Pfam" id="PF14759"/>
    </source>
</evidence>
<dbReference type="InterPro" id="IPR028202">
    <property type="entry name" value="Reductase_C"/>
</dbReference>
<dbReference type="PATRIC" id="fig|1429438.4.peg.3368"/>
<dbReference type="Pfam" id="PF07992">
    <property type="entry name" value="Pyr_redox_2"/>
    <property type="match status" value="1"/>
</dbReference>
<evidence type="ECO:0000313" key="7">
    <source>
        <dbReference type="EMBL" id="ETW98852.1"/>
    </source>
</evidence>
<dbReference type="GO" id="GO:0005737">
    <property type="term" value="C:cytoplasm"/>
    <property type="evidence" value="ECO:0007669"/>
    <property type="project" value="TreeGrafter"/>
</dbReference>
<dbReference type="PRINTS" id="PR00368">
    <property type="entry name" value="FADPNR"/>
</dbReference>
<dbReference type="Gene3D" id="3.30.390.30">
    <property type="match status" value="1"/>
</dbReference>
<dbReference type="InterPro" id="IPR023753">
    <property type="entry name" value="FAD/NAD-binding_dom"/>
</dbReference>
<evidence type="ECO:0000259" key="5">
    <source>
        <dbReference type="Pfam" id="PF07992"/>
    </source>
</evidence>
<accession>W4LLK7</accession>
<dbReference type="SUPFAM" id="SSF55424">
    <property type="entry name" value="FAD/NAD-linked reductases, dimerisation (C-terminal) domain"/>
    <property type="match status" value="1"/>
</dbReference>
<dbReference type="EMBL" id="AZHW01000513">
    <property type="protein sequence ID" value="ETW98852.1"/>
    <property type="molecule type" value="Genomic_DNA"/>
</dbReference>
<dbReference type="SUPFAM" id="SSF51905">
    <property type="entry name" value="FAD/NAD(P)-binding domain"/>
    <property type="match status" value="2"/>
</dbReference>
<comment type="cofactor">
    <cofactor evidence="1">
        <name>FAD</name>
        <dbReference type="ChEBI" id="CHEBI:57692"/>
    </cofactor>
</comment>
<dbReference type="HOGENOM" id="CLU_003291_4_0_7"/>
<dbReference type="InterPro" id="IPR016156">
    <property type="entry name" value="FAD/NAD-linked_Rdtase_dimer_sf"/>
</dbReference>
<protein>
    <recommendedName>
        <fullName evidence="9">FAD/NAD(P)-binding domain-containing protein</fullName>
    </recommendedName>
</protein>
<feature type="domain" description="Reductase C-terminal" evidence="6">
    <location>
        <begin position="321"/>
        <end position="406"/>
    </location>
</feature>
<evidence type="ECO:0000256" key="1">
    <source>
        <dbReference type="ARBA" id="ARBA00001974"/>
    </source>
</evidence>
<keyword evidence="2" id="KW-0285">Flavoprotein</keyword>
<keyword evidence="8" id="KW-1185">Reference proteome</keyword>
<evidence type="ECO:0000256" key="2">
    <source>
        <dbReference type="ARBA" id="ARBA00022630"/>
    </source>
</evidence>
<evidence type="ECO:0000313" key="8">
    <source>
        <dbReference type="Proteomes" id="UP000019141"/>
    </source>
</evidence>
<proteinExistence type="predicted"/>
<dbReference type="Pfam" id="PF14759">
    <property type="entry name" value="Reductase_C"/>
    <property type="match status" value="1"/>
</dbReference>
<dbReference type="PANTHER" id="PTHR43557:SF2">
    <property type="entry name" value="RIESKE DOMAIN-CONTAINING PROTEIN-RELATED"/>
    <property type="match status" value="1"/>
</dbReference>
<dbReference type="Proteomes" id="UP000019141">
    <property type="component" value="Unassembled WGS sequence"/>
</dbReference>
<dbReference type="Gene3D" id="3.50.50.60">
    <property type="entry name" value="FAD/NAD(P)-binding domain"/>
    <property type="match status" value="2"/>
</dbReference>
<dbReference type="PANTHER" id="PTHR43557">
    <property type="entry name" value="APOPTOSIS-INDUCING FACTOR 1"/>
    <property type="match status" value="1"/>
</dbReference>
<keyword evidence="3" id="KW-0274">FAD</keyword>
<dbReference type="AlphaFoldDB" id="W4LLK7"/>
<dbReference type="GO" id="GO:0016651">
    <property type="term" value="F:oxidoreductase activity, acting on NAD(P)H"/>
    <property type="evidence" value="ECO:0007669"/>
    <property type="project" value="TreeGrafter"/>
</dbReference>
<gene>
    <name evidence="7" type="ORF">ETSY1_17160</name>
</gene>
<sequence length="407" mass="44297">MAPTSYVIVGGGLAAVAAADAIRRRDKEGRIIIISNEPHAPYDRVPLSKDYLLGNIERDDIFLRRTRFYERGKIELMLGQPVTALELDQHRVALANGDHVSFDKLLLATGGRPRRLPIPGDDLQGVFYLRNVEDTEAIQKAVEGAKRAVVVGGGFIGCELACAFTKLGLHTTVVELTPAVLSLAIDAETSQFIETYLRQQGVTVLTEIGAARFEGEAGQVTAVVTNTDERIEADIVAVGIGIIPNTELAAEAGLTVDNGVVVNEYLEAAEDVYIAGDIARYYSPTMGRHVRVEHYDVAMQHGRTAAVNMTGERQAYTELPYFFSTMGEINLNVIGDMGKREQCVRRGALNLDPGFAQFYFAENLLQAVLTVNLNGPLLQAAKARILTRQPVADPQAFADETRDIAAL</sequence>
<organism evidence="7 8">
    <name type="scientific">Entotheonella factor</name>
    <dbReference type="NCBI Taxonomy" id="1429438"/>
    <lineage>
        <taxon>Bacteria</taxon>
        <taxon>Pseudomonadati</taxon>
        <taxon>Nitrospinota/Tectimicrobiota group</taxon>
        <taxon>Candidatus Tectimicrobiota</taxon>
        <taxon>Candidatus Entotheonellia</taxon>
        <taxon>Candidatus Entotheonellales</taxon>
        <taxon>Candidatus Entotheonellaceae</taxon>
        <taxon>Candidatus Entotheonella</taxon>
    </lineage>
</organism>
<name>W4LLK7_ENTF1</name>
<reference evidence="7 8" key="1">
    <citation type="journal article" date="2014" name="Nature">
        <title>An environmental bacterial taxon with a large and distinct metabolic repertoire.</title>
        <authorList>
            <person name="Wilson M.C."/>
            <person name="Mori T."/>
            <person name="Ruckert C."/>
            <person name="Uria A.R."/>
            <person name="Helf M.J."/>
            <person name="Takada K."/>
            <person name="Gernert C."/>
            <person name="Steffens U.A."/>
            <person name="Heycke N."/>
            <person name="Schmitt S."/>
            <person name="Rinke C."/>
            <person name="Helfrich E.J."/>
            <person name="Brachmann A.O."/>
            <person name="Gurgui C."/>
            <person name="Wakimoto T."/>
            <person name="Kracht M."/>
            <person name="Crusemann M."/>
            <person name="Hentschel U."/>
            <person name="Abe I."/>
            <person name="Matsunaga S."/>
            <person name="Kalinowski J."/>
            <person name="Takeyama H."/>
            <person name="Piel J."/>
        </authorList>
    </citation>
    <scope>NUCLEOTIDE SEQUENCE [LARGE SCALE GENOMIC DNA]</scope>
    <source>
        <strain evidence="8">TSY1</strain>
    </source>
</reference>
<comment type="caution">
    <text evidence="7">The sequence shown here is derived from an EMBL/GenBank/DDBJ whole genome shotgun (WGS) entry which is preliminary data.</text>
</comment>
<evidence type="ECO:0000256" key="4">
    <source>
        <dbReference type="ARBA" id="ARBA00023002"/>
    </source>
</evidence>
<evidence type="ECO:0000256" key="3">
    <source>
        <dbReference type="ARBA" id="ARBA00022827"/>
    </source>
</evidence>
<evidence type="ECO:0008006" key="9">
    <source>
        <dbReference type="Google" id="ProtNLM"/>
    </source>
</evidence>